<keyword evidence="2" id="KW-0732">Signal</keyword>
<evidence type="ECO:0000256" key="2">
    <source>
        <dbReference type="SAM" id="SignalP"/>
    </source>
</evidence>
<dbReference type="InterPro" id="IPR050490">
    <property type="entry name" value="Bact_solute-bd_prot1"/>
</dbReference>
<dbReference type="PANTHER" id="PTHR43649">
    <property type="entry name" value="ARABINOSE-BINDING PROTEIN-RELATED"/>
    <property type="match status" value="1"/>
</dbReference>
<evidence type="ECO:0000313" key="4">
    <source>
        <dbReference type="Proteomes" id="UP000005387"/>
    </source>
</evidence>
<feature type="compositionally biased region" description="Polar residues" evidence="1">
    <location>
        <begin position="26"/>
        <end position="38"/>
    </location>
</feature>
<dbReference type="eggNOG" id="COG1653">
    <property type="taxonomic scope" value="Bacteria"/>
</dbReference>
<protein>
    <submittedName>
        <fullName evidence="3">Extracellular solute-binding protein family 1</fullName>
    </submittedName>
</protein>
<dbReference type="Proteomes" id="UP000005387">
    <property type="component" value="Unassembled WGS sequence"/>
</dbReference>
<feature type="region of interest" description="Disordered" evidence="1">
    <location>
        <begin position="25"/>
        <end position="46"/>
    </location>
</feature>
<feature type="signal peptide" evidence="2">
    <location>
        <begin position="1"/>
        <end position="21"/>
    </location>
</feature>
<dbReference type="SUPFAM" id="SSF53850">
    <property type="entry name" value="Periplasmic binding protein-like II"/>
    <property type="match status" value="1"/>
</dbReference>
<evidence type="ECO:0000313" key="3">
    <source>
        <dbReference type="EMBL" id="EFM12382.1"/>
    </source>
</evidence>
<dbReference type="PROSITE" id="PS51257">
    <property type="entry name" value="PROKAR_LIPOPROTEIN"/>
    <property type="match status" value="1"/>
</dbReference>
<dbReference type="Pfam" id="PF01547">
    <property type="entry name" value="SBP_bac_1"/>
    <property type="match status" value="1"/>
</dbReference>
<evidence type="ECO:0000256" key="1">
    <source>
        <dbReference type="SAM" id="MobiDB-lite"/>
    </source>
</evidence>
<accession>E0I5Z0</accession>
<keyword evidence="4" id="KW-1185">Reference proteome</keyword>
<dbReference type="EMBL" id="AEDD01000002">
    <property type="protein sequence ID" value="EFM12382.1"/>
    <property type="molecule type" value="Genomic_DNA"/>
</dbReference>
<proteinExistence type="predicted"/>
<feature type="chain" id="PRO_5038957286" evidence="2">
    <location>
        <begin position="22"/>
        <end position="447"/>
    </location>
</feature>
<dbReference type="AlphaFoldDB" id="E0I5Z0"/>
<gene>
    <name evidence="3" type="ORF">PaecuDRAFT_1062</name>
</gene>
<dbReference type="OrthoDB" id="9798191at2"/>
<dbReference type="RefSeq" id="WP_006037077.1">
    <property type="nucleotide sequence ID" value="NZ_AEDD01000002.1"/>
</dbReference>
<dbReference type="STRING" id="717606.PaecuDRAFT_1062"/>
<sequence>MVKKSLSIVMTVAMASALTLAGCGSESGSKSDTGTKDGSASSSSSEKVTIKMMHLWPSGSSKQQNMIVNDIINEYQTANPNVTIKQEILENEQYKNKLKVLSASNDLPDVGMTWAAGFLEPYVKGQLFAPLDDTLNDGLKDSFVSGTTDAYAIDGKTYALPLELNITPIYYNKAIFSKYNLEVPQTYEQFKQVVSTLESNGVAPIALGNKDRWTGSLWYMYLADRLGGQDTLRNAVARTGSFEDASLVQAAQEVQDLVKANAFNKGFNGLSNDEGKSEFMNGKAAMYMMGTWELPNFTTNETVPQAFRDNVGFFKFPTIDGGKGNIDSWVGGPGVGLFVAENSKVKDEAKKFVKFFVQKWGEQSVTKAGVIPATKVDTSKVNLPQMYIDILNELGKASNITLFADVQMSPSVAQVHLNMIQALFGNEVSPADFAKNHEKALAEQAGK</sequence>
<name>E0I5Z0_9BACL</name>
<organism evidence="3 4">
    <name type="scientific">Paenibacillus curdlanolyticus YK9</name>
    <dbReference type="NCBI Taxonomy" id="717606"/>
    <lineage>
        <taxon>Bacteria</taxon>
        <taxon>Bacillati</taxon>
        <taxon>Bacillota</taxon>
        <taxon>Bacilli</taxon>
        <taxon>Bacillales</taxon>
        <taxon>Paenibacillaceae</taxon>
        <taxon>Paenibacillus</taxon>
    </lineage>
</organism>
<reference evidence="3 4" key="1">
    <citation type="submission" date="2010-07" db="EMBL/GenBank/DDBJ databases">
        <title>The draft genome of Paenibacillus curdlanolyticus YK9.</title>
        <authorList>
            <consortium name="US DOE Joint Genome Institute (JGI-PGF)"/>
            <person name="Lucas S."/>
            <person name="Copeland A."/>
            <person name="Lapidus A."/>
            <person name="Cheng J.-F."/>
            <person name="Bruce D."/>
            <person name="Goodwin L."/>
            <person name="Pitluck S."/>
            <person name="Land M.L."/>
            <person name="Hauser L."/>
            <person name="Chang Y.-J."/>
            <person name="Jeffries C."/>
            <person name="Anderson I.J."/>
            <person name="Johnson E."/>
            <person name="Loganathan U."/>
            <person name="Mulhopadhyay B."/>
            <person name="Kyrpides N."/>
            <person name="Woyke T.J."/>
        </authorList>
    </citation>
    <scope>NUCLEOTIDE SEQUENCE [LARGE SCALE GENOMIC DNA]</scope>
    <source>
        <strain evidence="3 4">YK9</strain>
    </source>
</reference>
<dbReference type="Gene3D" id="3.40.190.10">
    <property type="entry name" value="Periplasmic binding protein-like II"/>
    <property type="match status" value="2"/>
</dbReference>
<dbReference type="InterPro" id="IPR006059">
    <property type="entry name" value="SBP"/>
</dbReference>